<proteinExistence type="inferred from homology"/>
<dbReference type="AlphaFoldDB" id="A0A4U1FBM9"/>
<evidence type="ECO:0000259" key="20">
    <source>
        <dbReference type="PROSITE" id="PS52048"/>
    </source>
</evidence>
<evidence type="ECO:0000256" key="3">
    <source>
        <dbReference type="ARBA" id="ARBA00004628"/>
    </source>
</evidence>
<evidence type="ECO:0000256" key="6">
    <source>
        <dbReference type="ARBA" id="ARBA00022490"/>
    </source>
</evidence>
<evidence type="ECO:0000256" key="19">
    <source>
        <dbReference type="PROSITE-ProRule" id="PRU01393"/>
    </source>
</evidence>
<dbReference type="Gene3D" id="3.40.532.10">
    <property type="entry name" value="Peptidase C12, ubiquitin carboxyl-terminal hydrolase"/>
    <property type="match status" value="1"/>
</dbReference>
<evidence type="ECO:0000256" key="5">
    <source>
        <dbReference type="ARBA" id="ARBA00015381"/>
    </source>
</evidence>
<evidence type="ECO:0000256" key="4">
    <source>
        <dbReference type="ARBA" id="ARBA00012759"/>
    </source>
</evidence>
<dbReference type="EC" id="3.4.19.12" evidence="4"/>
<evidence type="ECO:0000256" key="11">
    <source>
        <dbReference type="ARBA" id="ARBA00022807"/>
    </source>
</evidence>
<evidence type="ECO:0000256" key="9">
    <source>
        <dbReference type="ARBA" id="ARBA00022786"/>
    </source>
</evidence>
<keyword evidence="10" id="KW-0378">Hydrolase</keyword>
<evidence type="ECO:0000256" key="8">
    <source>
        <dbReference type="ARBA" id="ARBA00022670"/>
    </source>
</evidence>
<dbReference type="Proteomes" id="UP000308365">
    <property type="component" value="Unassembled WGS sequence"/>
</dbReference>
<keyword evidence="9" id="KW-0833">Ubl conjugation pathway</keyword>
<keyword evidence="7" id="KW-0597">Phosphoprotein</keyword>
<protein>
    <recommendedName>
        <fullName evidence="5">Ubiquitin carboxyl-terminal hydrolase isozyme L1</fullName>
        <ecNumber evidence="4">3.4.19.12</ecNumber>
    </recommendedName>
    <alternativeName>
        <fullName evidence="18">Ubiquitin thioesterase L1</fullName>
    </alternativeName>
</protein>
<keyword evidence="16" id="KW-0449">Lipoprotein</keyword>
<dbReference type="GO" id="GO:0004843">
    <property type="term" value="F:cysteine-type deubiquitinase activity"/>
    <property type="evidence" value="ECO:0007669"/>
    <property type="project" value="UniProtKB-EC"/>
</dbReference>
<dbReference type="Pfam" id="PF01088">
    <property type="entry name" value="Peptidase_C12"/>
    <property type="match status" value="1"/>
</dbReference>
<comment type="caution">
    <text evidence="21">The sequence shown here is derived from an EMBL/GenBank/DDBJ whole genome shotgun (WGS) entry which is preliminary data.</text>
</comment>
<evidence type="ECO:0000256" key="1">
    <source>
        <dbReference type="ARBA" id="ARBA00000707"/>
    </source>
</evidence>
<keyword evidence="14" id="KW-0472">Membrane</keyword>
<keyword evidence="8" id="KW-0645">Protease</keyword>
<comment type="caution">
    <text evidence="19">Lacks conserved residue(s) required for the propagation of feature annotation.</text>
</comment>
<evidence type="ECO:0000256" key="17">
    <source>
        <dbReference type="ARBA" id="ARBA00023289"/>
    </source>
</evidence>
<dbReference type="PROSITE" id="PS52048">
    <property type="entry name" value="UCH_DOMAIN"/>
    <property type="match status" value="1"/>
</dbReference>
<evidence type="ECO:0000256" key="7">
    <source>
        <dbReference type="ARBA" id="ARBA00022553"/>
    </source>
</evidence>
<keyword evidence="11" id="KW-0788">Thiol protease</keyword>
<gene>
    <name evidence="21" type="ORF">EI555_007707</name>
</gene>
<reference evidence="22" key="1">
    <citation type="journal article" date="2019" name="IScience">
        <title>Narwhal Genome Reveals Long-Term Low Genetic Diversity despite Current Large Abundance Size.</title>
        <authorList>
            <person name="Westbury M.V."/>
            <person name="Petersen B."/>
            <person name="Garde E."/>
            <person name="Heide-Jorgensen M.P."/>
            <person name="Lorenzen E.D."/>
        </authorList>
    </citation>
    <scope>NUCLEOTIDE SEQUENCE [LARGE SCALE GENOMIC DNA]</scope>
</reference>
<dbReference type="SUPFAM" id="SSF54001">
    <property type="entry name" value="Cysteine proteinases"/>
    <property type="match status" value="1"/>
</dbReference>
<dbReference type="InterPro" id="IPR038765">
    <property type="entry name" value="Papain-like_cys_pep_sf"/>
</dbReference>
<evidence type="ECO:0000256" key="2">
    <source>
        <dbReference type="ARBA" id="ARBA00004496"/>
    </source>
</evidence>
<dbReference type="GO" id="GO:0016579">
    <property type="term" value="P:protein deubiquitination"/>
    <property type="evidence" value="ECO:0007669"/>
    <property type="project" value="TreeGrafter"/>
</dbReference>
<keyword evidence="13" id="KW-0007">Acetylation</keyword>
<dbReference type="EMBL" id="RWIC01000234">
    <property type="protein sequence ID" value="TKC47003.1"/>
    <property type="molecule type" value="Genomic_DNA"/>
</dbReference>
<accession>A0A4U1FBM9</accession>
<comment type="subcellular location">
    <subcellularLocation>
        <location evidence="2">Cytoplasm</location>
    </subcellularLocation>
    <subcellularLocation>
        <location evidence="3">Endoplasmic reticulum membrane</location>
        <topology evidence="3">Lipid-anchor</topology>
    </subcellularLocation>
</comment>
<dbReference type="GO" id="GO:0006511">
    <property type="term" value="P:ubiquitin-dependent protein catabolic process"/>
    <property type="evidence" value="ECO:0007669"/>
    <property type="project" value="InterPro"/>
</dbReference>
<keyword evidence="17" id="KW-0636">Prenylation</keyword>
<feature type="domain" description="UCH catalytic" evidence="20">
    <location>
        <begin position="1"/>
        <end position="184"/>
    </location>
</feature>
<evidence type="ECO:0000256" key="10">
    <source>
        <dbReference type="ARBA" id="ARBA00022801"/>
    </source>
</evidence>
<keyword evidence="6" id="KW-0963">Cytoplasm</keyword>
<evidence type="ECO:0000313" key="22">
    <source>
        <dbReference type="Proteomes" id="UP000308365"/>
    </source>
</evidence>
<comment type="similarity">
    <text evidence="19">Belongs to the peptidase C12 family.</text>
</comment>
<dbReference type="GO" id="GO:0005789">
    <property type="term" value="C:endoplasmic reticulum membrane"/>
    <property type="evidence" value="ECO:0007669"/>
    <property type="project" value="UniProtKB-SubCell"/>
</dbReference>
<evidence type="ECO:0000256" key="14">
    <source>
        <dbReference type="ARBA" id="ARBA00023136"/>
    </source>
</evidence>
<dbReference type="InterPro" id="IPR001578">
    <property type="entry name" value="Peptidase_C12_UCH"/>
</dbReference>
<evidence type="ECO:0000256" key="18">
    <source>
        <dbReference type="ARBA" id="ARBA00029776"/>
    </source>
</evidence>
<evidence type="ECO:0000256" key="12">
    <source>
        <dbReference type="ARBA" id="ARBA00022824"/>
    </source>
</evidence>
<evidence type="ECO:0000256" key="16">
    <source>
        <dbReference type="ARBA" id="ARBA00023288"/>
    </source>
</evidence>
<name>A0A4U1FBM9_MONMO</name>
<dbReference type="PANTHER" id="PTHR10589:SF19">
    <property type="entry name" value="UBIQUITIN CARBOXYL-TERMINAL HYDROLASE ISOZYME L1"/>
    <property type="match status" value="1"/>
</dbReference>
<sequence length="241" mass="27434">MLYLSHWKSKHILRETKSLTLDNVQMLPDEGDKERERDREQSCRWNSSFLDKLPLKQSYRYVANNQDKLEFEDGSVPKQFLSETEKLYPEDRAKCFEKNEALQGIHDAVAQEGQCRVDDKVNVHFILFNNVDGHLHELDGWRPFPVNRGASSEDSLLQDAAQVCREVTERGQGEVCFSAVALCKAAECLVGWGGHFAFSPLPFIVKVYPYLCGLKCFSTCRAQLFSFGSADKHLPSTSPTH</sequence>
<comment type="catalytic activity">
    <reaction evidence="1">
        <text>Thiol-dependent hydrolysis of ester, thioester, amide, peptide and isopeptide bonds formed by the C-terminal Gly of ubiquitin (a 76-residue protein attached to proteins as an intracellular targeting signal).</text>
        <dbReference type="EC" id="3.4.19.12"/>
    </reaction>
</comment>
<organism evidence="21 22">
    <name type="scientific">Monodon monoceros</name>
    <name type="common">Narwhal</name>
    <name type="synonym">Ceratodon monodon</name>
    <dbReference type="NCBI Taxonomy" id="40151"/>
    <lineage>
        <taxon>Eukaryota</taxon>
        <taxon>Metazoa</taxon>
        <taxon>Chordata</taxon>
        <taxon>Craniata</taxon>
        <taxon>Vertebrata</taxon>
        <taxon>Euteleostomi</taxon>
        <taxon>Mammalia</taxon>
        <taxon>Eutheria</taxon>
        <taxon>Laurasiatheria</taxon>
        <taxon>Artiodactyla</taxon>
        <taxon>Whippomorpha</taxon>
        <taxon>Cetacea</taxon>
        <taxon>Odontoceti</taxon>
        <taxon>Monodontidae</taxon>
        <taxon>Monodon</taxon>
    </lineage>
</organism>
<evidence type="ECO:0000313" key="21">
    <source>
        <dbReference type="EMBL" id="TKC47003.1"/>
    </source>
</evidence>
<evidence type="ECO:0000256" key="15">
    <source>
        <dbReference type="ARBA" id="ARBA00023180"/>
    </source>
</evidence>
<keyword evidence="12" id="KW-0256">Endoplasmic reticulum</keyword>
<dbReference type="PANTHER" id="PTHR10589">
    <property type="entry name" value="UBIQUITIN CARBOXYL-TERMINAL HYDROLASE"/>
    <property type="match status" value="1"/>
</dbReference>
<dbReference type="InterPro" id="IPR036959">
    <property type="entry name" value="Peptidase_C12_UCH_sf"/>
</dbReference>
<keyword evidence="15" id="KW-0325">Glycoprotein</keyword>
<evidence type="ECO:0000256" key="13">
    <source>
        <dbReference type="ARBA" id="ARBA00022990"/>
    </source>
</evidence>